<feature type="region of interest" description="Disordered" evidence="1">
    <location>
        <begin position="1"/>
        <end position="28"/>
    </location>
</feature>
<dbReference type="AlphaFoldDB" id="A0AAW1PZ10"/>
<reference evidence="2 3" key="1">
    <citation type="journal article" date="2024" name="Nat. Commun.">
        <title>Phylogenomics reveals the evolutionary origins of lichenization in chlorophyte algae.</title>
        <authorList>
            <person name="Puginier C."/>
            <person name="Libourel C."/>
            <person name="Otte J."/>
            <person name="Skaloud P."/>
            <person name="Haon M."/>
            <person name="Grisel S."/>
            <person name="Petersen M."/>
            <person name="Berrin J.G."/>
            <person name="Delaux P.M."/>
            <person name="Dal Grande F."/>
            <person name="Keller J."/>
        </authorList>
    </citation>
    <scope>NUCLEOTIDE SEQUENCE [LARGE SCALE GENOMIC DNA]</scope>
    <source>
        <strain evidence="2 3">SAG 2036</strain>
    </source>
</reference>
<evidence type="ECO:0000256" key="1">
    <source>
        <dbReference type="SAM" id="MobiDB-lite"/>
    </source>
</evidence>
<organism evidence="2 3">
    <name type="scientific">Symbiochloris irregularis</name>
    <dbReference type="NCBI Taxonomy" id="706552"/>
    <lineage>
        <taxon>Eukaryota</taxon>
        <taxon>Viridiplantae</taxon>
        <taxon>Chlorophyta</taxon>
        <taxon>core chlorophytes</taxon>
        <taxon>Trebouxiophyceae</taxon>
        <taxon>Trebouxiales</taxon>
        <taxon>Trebouxiaceae</taxon>
        <taxon>Symbiochloris</taxon>
    </lineage>
</organism>
<accession>A0AAW1PZ10</accession>
<dbReference type="EMBL" id="JALJOQ010000005">
    <property type="protein sequence ID" value="KAK9813443.1"/>
    <property type="molecule type" value="Genomic_DNA"/>
</dbReference>
<protein>
    <submittedName>
        <fullName evidence="2">Uncharacterized protein</fullName>
    </submittedName>
</protein>
<sequence>MPTTSGKHKAARRAQQATGPGGFQAPAESLPKLLPEHVHTFLQQFGDLDVLSHRLGWSDKELRDYFDGFVWFLNGFITLQQHQRIDPRGGFLSRYELLAQPA</sequence>
<dbReference type="Proteomes" id="UP001465755">
    <property type="component" value="Unassembled WGS sequence"/>
</dbReference>
<name>A0AAW1PZ10_9CHLO</name>
<keyword evidence="3" id="KW-1185">Reference proteome</keyword>
<feature type="compositionally biased region" description="Basic residues" evidence="1">
    <location>
        <begin position="1"/>
        <end position="12"/>
    </location>
</feature>
<evidence type="ECO:0000313" key="2">
    <source>
        <dbReference type="EMBL" id="KAK9813443.1"/>
    </source>
</evidence>
<gene>
    <name evidence="2" type="ORF">WJX73_009306</name>
</gene>
<proteinExistence type="predicted"/>
<comment type="caution">
    <text evidence="2">The sequence shown here is derived from an EMBL/GenBank/DDBJ whole genome shotgun (WGS) entry which is preliminary data.</text>
</comment>
<evidence type="ECO:0000313" key="3">
    <source>
        <dbReference type="Proteomes" id="UP001465755"/>
    </source>
</evidence>